<dbReference type="STRING" id="299467.A0A443SR92"/>
<dbReference type="InterPro" id="IPR002172">
    <property type="entry name" value="LDrepeatLR_classA_rpt"/>
</dbReference>
<dbReference type="EMBL" id="NCKV01000691">
    <property type="protein sequence ID" value="RWS29985.1"/>
    <property type="molecule type" value="Genomic_DNA"/>
</dbReference>
<protein>
    <submittedName>
        <fullName evidence="3">Uncharacterized protein</fullName>
    </submittedName>
</protein>
<dbReference type="PANTHER" id="PTHR21105:SF0">
    <property type="entry name" value="GH16255P"/>
    <property type="match status" value="1"/>
</dbReference>
<evidence type="ECO:0000256" key="1">
    <source>
        <dbReference type="ARBA" id="ARBA00023157"/>
    </source>
</evidence>
<dbReference type="PROSITE" id="PS01209">
    <property type="entry name" value="LDLRA_1"/>
    <property type="match status" value="1"/>
</dbReference>
<evidence type="ECO:0000313" key="3">
    <source>
        <dbReference type="EMBL" id="RWS29985.1"/>
    </source>
</evidence>
<dbReference type="SUPFAM" id="SSF57424">
    <property type="entry name" value="LDL receptor-like module"/>
    <property type="match status" value="1"/>
</dbReference>
<dbReference type="OrthoDB" id="6417936at2759"/>
<evidence type="ECO:0000256" key="2">
    <source>
        <dbReference type="PROSITE-ProRule" id="PRU00124"/>
    </source>
</evidence>
<accession>A0A443SR92</accession>
<organism evidence="3 4">
    <name type="scientific">Leptotrombidium deliense</name>
    <dbReference type="NCBI Taxonomy" id="299467"/>
    <lineage>
        <taxon>Eukaryota</taxon>
        <taxon>Metazoa</taxon>
        <taxon>Ecdysozoa</taxon>
        <taxon>Arthropoda</taxon>
        <taxon>Chelicerata</taxon>
        <taxon>Arachnida</taxon>
        <taxon>Acari</taxon>
        <taxon>Acariformes</taxon>
        <taxon>Trombidiformes</taxon>
        <taxon>Prostigmata</taxon>
        <taxon>Anystina</taxon>
        <taxon>Parasitengona</taxon>
        <taxon>Trombiculoidea</taxon>
        <taxon>Trombiculidae</taxon>
        <taxon>Leptotrombidium</taxon>
    </lineage>
</organism>
<dbReference type="InterPro" id="IPR023415">
    <property type="entry name" value="LDLR_class-A_CS"/>
</dbReference>
<dbReference type="InterPro" id="IPR036055">
    <property type="entry name" value="LDL_receptor-like_sf"/>
</dbReference>
<comment type="caution">
    <text evidence="2">Lacks conserved residue(s) required for the propagation of feature annotation.</text>
</comment>
<dbReference type="Gene3D" id="2.40.128.620">
    <property type="match status" value="1"/>
</dbReference>
<dbReference type="VEuPathDB" id="VectorBase:LDEU002054"/>
<gene>
    <name evidence="3" type="ORF">B4U80_01324</name>
</gene>
<sequence length="130" mass="15105">MTIYIENTYKIVTKKILYLQQEKIDANVGTNFAIRRRVPFINIMFHWENSLSRFFLKKKAFDECFAEKCPAAEDGTERFACPSADKLGRYRCIDDHVLCDGYIDCPNAEDEDRMSCMFFKTSVLAEANGF</sequence>
<keyword evidence="4" id="KW-1185">Reference proteome</keyword>
<dbReference type="GO" id="GO:0043195">
    <property type="term" value="C:terminal bouton"/>
    <property type="evidence" value="ECO:0007669"/>
    <property type="project" value="TreeGrafter"/>
</dbReference>
<dbReference type="GO" id="GO:0043410">
    <property type="term" value="P:positive regulation of MAPK cascade"/>
    <property type="evidence" value="ECO:0007669"/>
    <property type="project" value="TreeGrafter"/>
</dbReference>
<dbReference type="PROSITE" id="PS50068">
    <property type="entry name" value="LDLRA_2"/>
    <property type="match status" value="1"/>
</dbReference>
<reference evidence="3 4" key="1">
    <citation type="journal article" date="2018" name="Gigascience">
        <title>Genomes of trombidid mites reveal novel predicted allergens and laterally-transferred genes associated with secondary metabolism.</title>
        <authorList>
            <person name="Dong X."/>
            <person name="Chaisiri K."/>
            <person name="Xia D."/>
            <person name="Armstrong S.D."/>
            <person name="Fang Y."/>
            <person name="Donnelly M.J."/>
            <person name="Kadowaki T."/>
            <person name="McGarry J.W."/>
            <person name="Darby A.C."/>
            <person name="Makepeace B.L."/>
        </authorList>
    </citation>
    <scope>NUCLEOTIDE SEQUENCE [LARGE SCALE GENOMIC DNA]</scope>
    <source>
        <strain evidence="3">UoL-UT</strain>
    </source>
</reference>
<dbReference type="PANTHER" id="PTHR21105">
    <property type="entry name" value="GH16255P"/>
    <property type="match status" value="1"/>
</dbReference>
<proteinExistence type="predicted"/>
<dbReference type="GO" id="GO:0030297">
    <property type="term" value="F:transmembrane receptor protein tyrosine kinase activator activity"/>
    <property type="evidence" value="ECO:0007669"/>
    <property type="project" value="TreeGrafter"/>
</dbReference>
<dbReference type="Proteomes" id="UP000288716">
    <property type="component" value="Unassembled WGS sequence"/>
</dbReference>
<dbReference type="AlphaFoldDB" id="A0A443SR92"/>
<dbReference type="CDD" id="cd00112">
    <property type="entry name" value="LDLa"/>
    <property type="match status" value="1"/>
</dbReference>
<evidence type="ECO:0000313" key="4">
    <source>
        <dbReference type="Proteomes" id="UP000288716"/>
    </source>
</evidence>
<comment type="caution">
    <text evidence="3">The sequence shown here is derived from an EMBL/GenBank/DDBJ whole genome shotgun (WGS) entry which is preliminary data.</text>
</comment>
<dbReference type="SMART" id="SM00192">
    <property type="entry name" value="LDLa"/>
    <property type="match status" value="1"/>
</dbReference>
<name>A0A443SR92_9ACAR</name>
<keyword evidence="1" id="KW-1015">Disulfide bond</keyword>